<dbReference type="HAMAP" id="MF_01328_B">
    <property type="entry name" value="Ribosomal_uL4_B"/>
    <property type="match status" value="1"/>
</dbReference>
<evidence type="ECO:0000256" key="4">
    <source>
        <dbReference type="ARBA" id="ARBA00035244"/>
    </source>
</evidence>
<keyword evidence="3 5" id="KW-0687">Ribonucleoprotein</keyword>
<accession>A0A1F5XHP1</accession>
<feature type="compositionally biased region" description="Basic residues" evidence="6">
    <location>
        <begin position="59"/>
        <end position="76"/>
    </location>
</feature>
<dbReference type="Proteomes" id="UP000177346">
    <property type="component" value="Unassembled WGS sequence"/>
</dbReference>
<dbReference type="AlphaFoldDB" id="A0A1F5XHP1"/>
<name>A0A1F5XHP1_9BACT</name>
<protein>
    <recommendedName>
        <fullName evidence="4 5">Large ribosomal subunit protein uL4</fullName>
    </recommendedName>
</protein>
<proteinExistence type="inferred from homology"/>
<comment type="caution">
    <text evidence="7">The sequence shown here is derived from an EMBL/GenBank/DDBJ whole genome shotgun (WGS) entry which is preliminary data.</text>
</comment>
<sequence length="224" mass="25244">MKIETYNVKGEKIGTAELPEGIFGVAWKPALVKQVYDGEMANKRRPWAHTKTRGEVRGGGRKPWRQKGTGRARHGSIRSPLWVGGGVTHGPRKERSYEVKINKKMRRGALLSLISRKLKDKEVVIFDEFKLAQPKTKEAFNVFKNLRSEAEIYKIGERGGKALLALPASPAGGPKSETSKRSARNLPYISYIEPRNLNVMELLNNKYLVLDNNSIKELEKTYAV</sequence>
<reference evidence="7 8" key="1">
    <citation type="journal article" date="2016" name="Nat. Commun.">
        <title>Thousands of microbial genomes shed light on interconnected biogeochemical processes in an aquifer system.</title>
        <authorList>
            <person name="Anantharaman K."/>
            <person name="Brown C.T."/>
            <person name="Hug L.A."/>
            <person name="Sharon I."/>
            <person name="Castelle C.J."/>
            <person name="Probst A.J."/>
            <person name="Thomas B.C."/>
            <person name="Singh A."/>
            <person name="Wilkins M.J."/>
            <person name="Karaoz U."/>
            <person name="Brodie E.L."/>
            <person name="Williams K.H."/>
            <person name="Hubbard S.S."/>
            <person name="Banfield J.F."/>
        </authorList>
    </citation>
    <scope>NUCLEOTIDE SEQUENCE [LARGE SCALE GENOMIC DNA]</scope>
</reference>
<dbReference type="Gene3D" id="3.40.1370.10">
    <property type="match status" value="1"/>
</dbReference>
<evidence type="ECO:0000256" key="1">
    <source>
        <dbReference type="ARBA" id="ARBA00010528"/>
    </source>
</evidence>
<keyword evidence="2 5" id="KW-0689">Ribosomal protein</keyword>
<keyword evidence="5" id="KW-0699">rRNA-binding</keyword>
<dbReference type="PANTHER" id="PTHR10746:SF6">
    <property type="entry name" value="LARGE RIBOSOMAL SUBUNIT PROTEIN UL4M"/>
    <property type="match status" value="1"/>
</dbReference>
<dbReference type="InterPro" id="IPR002136">
    <property type="entry name" value="Ribosomal_uL4"/>
</dbReference>
<dbReference type="GO" id="GO:0003735">
    <property type="term" value="F:structural constituent of ribosome"/>
    <property type="evidence" value="ECO:0007669"/>
    <property type="project" value="InterPro"/>
</dbReference>
<dbReference type="InterPro" id="IPR023574">
    <property type="entry name" value="Ribosomal_uL4_dom_sf"/>
</dbReference>
<comment type="function">
    <text evidence="5">One of the primary rRNA binding proteins, this protein initially binds near the 5'-end of the 23S rRNA. It is important during the early stages of 50S assembly. It makes multiple contacts with different domains of the 23S rRNA in the assembled 50S subunit and ribosome.</text>
</comment>
<gene>
    <name evidence="5" type="primary">rplD</name>
    <name evidence="7" type="ORF">A3B19_02640</name>
</gene>
<evidence type="ECO:0000313" key="8">
    <source>
        <dbReference type="Proteomes" id="UP000177346"/>
    </source>
</evidence>
<organism evidence="7 8">
    <name type="scientific">Candidatus Giovannonibacteria bacterium RIFCSPLOWO2_01_FULL_46_32</name>
    <dbReference type="NCBI Taxonomy" id="1798353"/>
    <lineage>
        <taxon>Bacteria</taxon>
        <taxon>Candidatus Giovannoniibacteriota</taxon>
    </lineage>
</organism>
<evidence type="ECO:0000313" key="7">
    <source>
        <dbReference type="EMBL" id="OGF87455.1"/>
    </source>
</evidence>
<comment type="subunit">
    <text evidence="5">Part of the 50S ribosomal subunit.</text>
</comment>
<evidence type="ECO:0000256" key="5">
    <source>
        <dbReference type="HAMAP-Rule" id="MF_01328"/>
    </source>
</evidence>
<dbReference type="GO" id="GO:1990904">
    <property type="term" value="C:ribonucleoprotein complex"/>
    <property type="evidence" value="ECO:0007669"/>
    <property type="project" value="UniProtKB-KW"/>
</dbReference>
<dbReference type="GO" id="GO:0006412">
    <property type="term" value="P:translation"/>
    <property type="evidence" value="ECO:0007669"/>
    <property type="project" value="UniProtKB-UniRule"/>
</dbReference>
<comment type="function">
    <text evidence="5">Forms part of the polypeptide exit tunnel.</text>
</comment>
<dbReference type="SUPFAM" id="SSF52166">
    <property type="entry name" value="Ribosomal protein L4"/>
    <property type="match status" value="1"/>
</dbReference>
<dbReference type="PANTHER" id="PTHR10746">
    <property type="entry name" value="50S RIBOSOMAL PROTEIN L4"/>
    <property type="match status" value="1"/>
</dbReference>
<dbReference type="NCBIfam" id="TIGR03953">
    <property type="entry name" value="rplD_bact"/>
    <property type="match status" value="1"/>
</dbReference>
<dbReference type="GO" id="GO:0019843">
    <property type="term" value="F:rRNA binding"/>
    <property type="evidence" value="ECO:0007669"/>
    <property type="project" value="UniProtKB-UniRule"/>
</dbReference>
<evidence type="ECO:0000256" key="2">
    <source>
        <dbReference type="ARBA" id="ARBA00022980"/>
    </source>
</evidence>
<feature type="region of interest" description="Disordered" evidence="6">
    <location>
        <begin position="48"/>
        <end position="89"/>
    </location>
</feature>
<evidence type="ECO:0000256" key="6">
    <source>
        <dbReference type="SAM" id="MobiDB-lite"/>
    </source>
</evidence>
<dbReference type="GO" id="GO:0005840">
    <property type="term" value="C:ribosome"/>
    <property type="evidence" value="ECO:0007669"/>
    <property type="project" value="UniProtKB-KW"/>
</dbReference>
<dbReference type="Pfam" id="PF00573">
    <property type="entry name" value="Ribosomal_L4"/>
    <property type="match status" value="1"/>
</dbReference>
<dbReference type="InterPro" id="IPR013005">
    <property type="entry name" value="Ribosomal_uL4-like"/>
</dbReference>
<evidence type="ECO:0000256" key="3">
    <source>
        <dbReference type="ARBA" id="ARBA00023274"/>
    </source>
</evidence>
<dbReference type="EMBL" id="MFIF01000005">
    <property type="protein sequence ID" value="OGF87455.1"/>
    <property type="molecule type" value="Genomic_DNA"/>
</dbReference>
<keyword evidence="5" id="KW-0694">RNA-binding</keyword>
<comment type="similarity">
    <text evidence="1 5">Belongs to the universal ribosomal protein uL4 family.</text>
</comment>